<keyword evidence="7 10" id="KW-0445">Lipid transport</keyword>
<evidence type="ECO:0000256" key="3">
    <source>
        <dbReference type="ARBA" id="ARBA00022448"/>
    </source>
</evidence>
<dbReference type="GO" id="GO:0006665">
    <property type="term" value="P:sphingolipid metabolic process"/>
    <property type="evidence" value="ECO:0007669"/>
    <property type="project" value="UniProtKB-UniRule"/>
</dbReference>
<evidence type="ECO:0000256" key="7">
    <source>
        <dbReference type="ARBA" id="ARBA00023055"/>
    </source>
</evidence>
<keyword evidence="5 10" id="KW-0256">Endoplasmic reticulum</keyword>
<protein>
    <recommendedName>
        <fullName evidence="10">Protein ARV</fullName>
    </recommendedName>
</protein>
<comment type="function">
    <text evidence="10">Regulates also the sphingolipid metabolism.</text>
</comment>
<feature type="transmembrane region" description="Helical" evidence="10">
    <location>
        <begin position="328"/>
        <end position="351"/>
    </location>
</feature>
<reference evidence="11 12" key="1">
    <citation type="journal article" date="2019" name="Nat. Ecol. Evol.">
        <title>Megaphylogeny resolves global patterns of mushroom evolution.</title>
        <authorList>
            <person name="Varga T."/>
            <person name="Krizsan K."/>
            <person name="Foldi C."/>
            <person name="Dima B."/>
            <person name="Sanchez-Garcia M."/>
            <person name="Sanchez-Ramirez S."/>
            <person name="Szollosi G.J."/>
            <person name="Szarkandi J.G."/>
            <person name="Papp V."/>
            <person name="Albert L."/>
            <person name="Andreopoulos W."/>
            <person name="Angelini C."/>
            <person name="Antonin V."/>
            <person name="Barry K.W."/>
            <person name="Bougher N.L."/>
            <person name="Buchanan P."/>
            <person name="Buyck B."/>
            <person name="Bense V."/>
            <person name="Catcheside P."/>
            <person name="Chovatia M."/>
            <person name="Cooper J."/>
            <person name="Damon W."/>
            <person name="Desjardin D."/>
            <person name="Finy P."/>
            <person name="Geml J."/>
            <person name="Haridas S."/>
            <person name="Hughes K."/>
            <person name="Justo A."/>
            <person name="Karasinski D."/>
            <person name="Kautmanova I."/>
            <person name="Kiss B."/>
            <person name="Kocsube S."/>
            <person name="Kotiranta H."/>
            <person name="LaButti K.M."/>
            <person name="Lechner B.E."/>
            <person name="Liimatainen K."/>
            <person name="Lipzen A."/>
            <person name="Lukacs Z."/>
            <person name="Mihaltcheva S."/>
            <person name="Morgado L.N."/>
            <person name="Niskanen T."/>
            <person name="Noordeloos M.E."/>
            <person name="Ohm R.A."/>
            <person name="Ortiz-Santana B."/>
            <person name="Ovrebo C."/>
            <person name="Racz N."/>
            <person name="Riley R."/>
            <person name="Savchenko A."/>
            <person name="Shiryaev A."/>
            <person name="Soop K."/>
            <person name="Spirin V."/>
            <person name="Szebenyi C."/>
            <person name="Tomsovsky M."/>
            <person name="Tulloss R.E."/>
            <person name="Uehling J."/>
            <person name="Grigoriev I.V."/>
            <person name="Vagvolgyi C."/>
            <person name="Papp T."/>
            <person name="Martin F.M."/>
            <person name="Miettinen O."/>
            <person name="Hibbett D.S."/>
            <person name="Nagy L.G."/>
        </authorList>
    </citation>
    <scope>NUCLEOTIDE SEQUENCE [LARGE SCALE GENOMIC DNA]</scope>
    <source>
        <strain evidence="11 12">CBS 309.79</strain>
    </source>
</reference>
<dbReference type="EMBL" id="ML178841">
    <property type="protein sequence ID" value="TFK98212.1"/>
    <property type="molecule type" value="Genomic_DNA"/>
</dbReference>
<dbReference type="Proteomes" id="UP000305067">
    <property type="component" value="Unassembled WGS sequence"/>
</dbReference>
<keyword evidence="8 10" id="KW-0443">Lipid metabolism</keyword>
<comment type="similarity">
    <text evidence="2 10">Belongs to the ARV1 family.</text>
</comment>
<keyword evidence="9 10" id="KW-0472">Membrane</keyword>
<dbReference type="GO" id="GO:0005789">
    <property type="term" value="C:endoplasmic reticulum membrane"/>
    <property type="evidence" value="ECO:0007669"/>
    <property type="project" value="UniProtKB-SubCell"/>
</dbReference>
<comment type="function">
    <text evidence="10">Mediator of sterol homeostasis involved in sterol uptake, trafficking and distribution into membranes.</text>
</comment>
<sequence length="377" mass="41679">MFDVHVQGGGHGQKQVELTGYHAHRPRHLLSTLMPICTHCTVQLPHLYTVYQSAHNLRLEQCPKCHAFADPYVEHDTLTLFLDLILLKQGVYRHLLYNRGAPPRRVTDGDGSTNSVQSEKNVATTYQTRWSEWFWVLRLGSALVALDAFIRWMHFNAPHLTDSTTGTSTGRVSAARILAGCLAETLGFHLGVLASSAAVLVPLRWYQARSQSTTNPSVEDKRQAERREQMHVSGTQAEFRYSLIPLTLLYSSLTKLFLLFLLSIWRPASSSATQAAFQISTSAPGANLSTPSILGLAYLDTALRFLDDEFLGRDWVVRNGLGGLSAGFGLRVVLSLHPLLTSLIIFAGWVSKTAVVRLVGRWVGGGAEAVWLAYSIP</sequence>
<evidence type="ECO:0000256" key="8">
    <source>
        <dbReference type="ARBA" id="ARBA00023098"/>
    </source>
</evidence>
<dbReference type="GO" id="GO:0032541">
    <property type="term" value="C:cortical endoplasmic reticulum"/>
    <property type="evidence" value="ECO:0007669"/>
    <property type="project" value="TreeGrafter"/>
</dbReference>
<feature type="transmembrane region" description="Helical" evidence="10">
    <location>
        <begin position="243"/>
        <end position="265"/>
    </location>
</feature>
<evidence type="ECO:0000256" key="2">
    <source>
        <dbReference type="ARBA" id="ARBA00009187"/>
    </source>
</evidence>
<evidence type="ECO:0000256" key="1">
    <source>
        <dbReference type="ARBA" id="ARBA00004477"/>
    </source>
</evidence>
<proteinExistence type="inferred from homology"/>
<dbReference type="GO" id="GO:0016125">
    <property type="term" value="P:sterol metabolic process"/>
    <property type="evidence" value="ECO:0007669"/>
    <property type="project" value="UniProtKB-UniRule"/>
</dbReference>
<evidence type="ECO:0000313" key="12">
    <source>
        <dbReference type="Proteomes" id="UP000305067"/>
    </source>
</evidence>
<evidence type="ECO:0000256" key="9">
    <source>
        <dbReference type="ARBA" id="ARBA00023136"/>
    </source>
</evidence>
<evidence type="ECO:0000256" key="5">
    <source>
        <dbReference type="ARBA" id="ARBA00022824"/>
    </source>
</evidence>
<comment type="caution">
    <text evidence="10">Lacks conserved residue(s) required for the propagation of feature annotation.</text>
</comment>
<dbReference type="GO" id="GO:0000139">
    <property type="term" value="C:Golgi membrane"/>
    <property type="evidence" value="ECO:0007669"/>
    <property type="project" value="UniProtKB-SubCell"/>
</dbReference>
<evidence type="ECO:0000256" key="4">
    <source>
        <dbReference type="ARBA" id="ARBA00022692"/>
    </source>
</evidence>
<evidence type="ECO:0000256" key="10">
    <source>
        <dbReference type="RuleBase" id="RU368065"/>
    </source>
</evidence>
<dbReference type="GO" id="GO:0097036">
    <property type="term" value="P:regulation of plasma membrane sterol distribution"/>
    <property type="evidence" value="ECO:0007669"/>
    <property type="project" value="UniProtKB-UniRule"/>
</dbReference>
<dbReference type="InterPro" id="IPR007290">
    <property type="entry name" value="Arv1"/>
</dbReference>
<keyword evidence="12" id="KW-1185">Reference proteome</keyword>
<name>A0A5C3Q8A0_9AGAR</name>
<keyword evidence="10" id="KW-0333">Golgi apparatus</keyword>
<keyword evidence="4 10" id="KW-0812">Transmembrane</keyword>
<comment type="subcellular location">
    <subcellularLocation>
        <location evidence="1 10">Endoplasmic reticulum membrane</location>
        <topology evidence="1 10">Multi-pass membrane protein</topology>
    </subcellularLocation>
    <subcellularLocation>
        <location evidence="10">Golgi apparatus membrane</location>
        <topology evidence="10">Multi-pass membrane protein</topology>
    </subcellularLocation>
</comment>
<keyword evidence="10" id="KW-0746">Sphingolipid metabolism</keyword>
<dbReference type="AlphaFoldDB" id="A0A5C3Q8A0"/>
<dbReference type="OrthoDB" id="2192830at2759"/>
<dbReference type="STRING" id="1884261.A0A5C3Q8A0"/>
<dbReference type="PANTHER" id="PTHR14467">
    <property type="entry name" value="ARV1"/>
    <property type="match status" value="1"/>
</dbReference>
<evidence type="ECO:0000256" key="6">
    <source>
        <dbReference type="ARBA" id="ARBA00022989"/>
    </source>
</evidence>
<dbReference type="PANTHER" id="PTHR14467:SF0">
    <property type="entry name" value="PROTEIN ARV1"/>
    <property type="match status" value="1"/>
</dbReference>
<gene>
    <name evidence="11" type="ORF">BDV98DRAFT_214785</name>
</gene>
<keyword evidence="6 10" id="KW-1133">Transmembrane helix</keyword>
<evidence type="ECO:0000313" key="11">
    <source>
        <dbReference type="EMBL" id="TFK98212.1"/>
    </source>
</evidence>
<dbReference type="GO" id="GO:0032366">
    <property type="term" value="P:intracellular sterol transport"/>
    <property type="evidence" value="ECO:0007669"/>
    <property type="project" value="UniProtKB-UniRule"/>
</dbReference>
<dbReference type="Pfam" id="PF04161">
    <property type="entry name" value="Arv1"/>
    <property type="match status" value="1"/>
</dbReference>
<organism evidence="11 12">
    <name type="scientific">Pterulicium gracile</name>
    <dbReference type="NCBI Taxonomy" id="1884261"/>
    <lineage>
        <taxon>Eukaryota</taxon>
        <taxon>Fungi</taxon>
        <taxon>Dikarya</taxon>
        <taxon>Basidiomycota</taxon>
        <taxon>Agaricomycotina</taxon>
        <taxon>Agaricomycetes</taxon>
        <taxon>Agaricomycetidae</taxon>
        <taxon>Agaricales</taxon>
        <taxon>Pleurotineae</taxon>
        <taxon>Pterulaceae</taxon>
        <taxon>Pterulicium</taxon>
    </lineage>
</organism>
<keyword evidence="3 10" id="KW-0813">Transport</keyword>
<accession>A0A5C3Q8A0</accession>